<organism evidence="1 2">
    <name type="scientific">Acaulospora colombiana</name>
    <dbReference type="NCBI Taxonomy" id="27376"/>
    <lineage>
        <taxon>Eukaryota</taxon>
        <taxon>Fungi</taxon>
        <taxon>Fungi incertae sedis</taxon>
        <taxon>Mucoromycota</taxon>
        <taxon>Glomeromycotina</taxon>
        <taxon>Glomeromycetes</taxon>
        <taxon>Diversisporales</taxon>
        <taxon>Acaulosporaceae</taxon>
        <taxon>Acaulospora</taxon>
    </lineage>
</organism>
<name>A0ACA9PW64_9GLOM</name>
<keyword evidence="2" id="KW-1185">Reference proteome</keyword>
<gene>
    <name evidence="1" type="ORF">ACOLOM_LOCUS11237</name>
</gene>
<evidence type="ECO:0000313" key="2">
    <source>
        <dbReference type="Proteomes" id="UP000789525"/>
    </source>
</evidence>
<reference evidence="1" key="1">
    <citation type="submission" date="2021-06" db="EMBL/GenBank/DDBJ databases">
        <authorList>
            <person name="Kallberg Y."/>
            <person name="Tangrot J."/>
            <person name="Rosling A."/>
        </authorList>
    </citation>
    <scope>NUCLEOTIDE SEQUENCE</scope>
    <source>
        <strain evidence="1">CL356</strain>
    </source>
</reference>
<accession>A0ACA9PW64</accession>
<dbReference type="Proteomes" id="UP000789525">
    <property type="component" value="Unassembled WGS sequence"/>
</dbReference>
<feature type="non-terminal residue" evidence="1">
    <location>
        <position position="1"/>
    </location>
</feature>
<sequence>MVNNKQKVSSGTSKNFRGISDNEEDLHEFQSLPKRIKIELGQNKDNPIYIHDDLSSHEDTPPLENVLNITPRAYLQHYLPLTSILNQYCAKEDTSPY</sequence>
<protein>
    <submittedName>
        <fullName evidence="1">10440_t:CDS:1</fullName>
    </submittedName>
</protein>
<proteinExistence type="predicted"/>
<comment type="caution">
    <text evidence="1">The sequence shown here is derived from an EMBL/GenBank/DDBJ whole genome shotgun (WGS) entry which is preliminary data.</text>
</comment>
<dbReference type="EMBL" id="CAJVPT010039663">
    <property type="protein sequence ID" value="CAG8723358.1"/>
    <property type="molecule type" value="Genomic_DNA"/>
</dbReference>
<evidence type="ECO:0000313" key="1">
    <source>
        <dbReference type="EMBL" id="CAG8723358.1"/>
    </source>
</evidence>
<feature type="non-terminal residue" evidence="1">
    <location>
        <position position="97"/>
    </location>
</feature>